<name>A0A6C0HXL3_9ZZZZ</name>
<dbReference type="AlphaFoldDB" id="A0A6C0HXL3"/>
<organism evidence="1">
    <name type="scientific">viral metagenome</name>
    <dbReference type="NCBI Taxonomy" id="1070528"/>
    <lineage>
        <taxon>unclassified sequences</taxon>
        <taxon>metagenomes</taxon>
        <taxon>organismal metagenomes</taxon>
    </lineage>
</organism>
<dbReference type="EMBL" id="MN740028">
    <property type="protein sequence ID" value="QHT84865.1"/>
    <property type="molecule type" value="Genomic_DNA"/>
</dbReference>
<reference evidence="1" key="1">
    <citation type="journal article" date="2020" name="Nature">
        <title>Giant virus diversity and host interactions through global metagenomics.</title>
        <authorList>
            <person name="Schulz F."/>
            <person name="Roux S."/>
            <person name="Paez-Espino D."/>
            <person name="Jungbluth S."/>
            <person name="Walsh D.A."/>
            <person name="Denef V.J."/>
            <person name="McMahon K.D."/>
            <person name="Konstantinidis K.T."/>
            <person name="Eloe-Fadrosh E.A."/>
            <person name="Kyrpides N.C."/>
            <person name="Woyke T."/>
        </authorList>
    </citation>
    <scope>NUCLEOTIDE SEQUENCE</scope>
    <source>
        <strain evidence="1">GVMAG-M-3300023184-178</strain>
    </source>
</reference>
<protein>
    <submittedName>
        <fullName evidence="1">Uncharacterized protein</fullName>
    </submittedName>
</protein>
<evidence type="ECO:0000313" key="1">
    <source>
        <dbReference type="EMBL" id="QHT84865.1"/>
    </source>
</evidence>
<proteinExistence type="predicted"/>
<sequence length="145" mass="17490">MPVYFGLPVTKKEAFRLFNINYEKVKYEIEEKHKLSHDIYSYCTECYLFDYLVRHFQEKGLQIKIFNTDKGQCIVGYEIREPSDVWDKFINVDQFIIMLSNLKTKFALETKDYEINFREVELERMEGDPEIVISPIPYIIEYMNN</sequence>
<accession>A0A6C0HXL3</accession>